<dbReference type="InterPro" id="IPR013761">
    <property type="entry name" value="SAM/pointed_sf"/>
</dbReference>
<dbReference type="Proteomes" id="UP000199184">
    <property type="component" value="Unassembled WGS sequence"/>
</dbReference>
<dbReference type="SMART" id="SM00454">
    <property type="entry name" value="SAM"/>
    <property type="match status" value="1"/>
</dbReference>
<dbReference type="GO" id="GO:0005737">
    <property type="term" value="C:cytoplasm"/>
    <property type="evidence" value="ECO:0007669"/>
    <property type="project" value="TreeGrafter"/>
</dbReference>
<dbReference type="Pfam" id="PF00211">
    <property type="entry name" value="Guanylate_cyc"/>
    <property type="match status" value="1"/>
</dbReference>
<dbReference type="Gene3D" id="1.10.150.50">
    <property type="entry name" value="Transcription Factor, Ets-1"/>
    <property type="match status" value="1"/>
</dbReference>
<reference evidence="6" key="1">
    <citation type="submission" date="2016-08" db="EMBL/GenBank/DDBJ databases">
        <authorList>
            <person name="Varghese N."/>
            <person name="Submissions Spin"/>
        </authorList>
    </citation>
    <scope>NUCLEOTIDE SEQUENCE [LARGE SCALE GENOMIC DNA]</scope>
    <source>
        <strain evidence="6">ERR11</strain>
    </source>
</reference>
<dbReference type="SUPFAM" id="SSF47769">
    <property type="entry name" value="SAM/Pointed domain"/>
    <property type="match status" value="1"/>
</dbReference>
<protein>
    <submittedName>
        <fullName evidence="5">Adenylate cyclase, class 3</fullName>
    </submittedName>
</protein>
<dbReference type="InterPro" id="IPR001660">
    <property type="entry name" value="SAM"/>
</dbReference>
<accession>A0A1C3XTZ2</accession>
<evidence type="ECO:0000259" key="3">
    <source>
        <dbReference type="PROSITE" id="PS50105"/>
    </source>
</evidence>
<dbReference type="InterPro" id="IPR041664">
    <property type="entry name" value="AAA_16"/>
</dbReference>
<dbReference type="InterPro" id="IPR001054">
    <property type="entry name" value="A/G_cyclase"/>
</dbReference>
<evidence type="ECO:0000256" key="2">
    <source>
        <dbReference type="ARBA" id="ARBA00022840"/>
    </source>
</evidence>
<dbReference type="InterPro" id="IPR029787">
    <property type="entry name" value="Nucleotide_cyclase"/>
</dbReference>
<organism evidence="5 6">
    <name type="scientific">Bradyrhizobium shewense</name>
    <dbReference type="NCBI Taxonomy" id="1761772"/>
    <lineage>
        <taxon>Bacteria</taxon>
        <taxon>Pseudomonadati</taxon>
        <taxon>Pseudomonadota</taxon>
        <taxon>Alphaproteobacteria</taxon>
        <taxon>Hyphomicrobiales</taxon>
        <taxon>Nitrobacteraceae</taxon>
        <taxon>Bradyrhizobium</taxon>
    </lineage>
</organism>
<feature type="domain" description="SAM" evidence="3">
    <location>
        <begin position="1"/>
        <end position="61"/>
    </location>
</feature>
<gene>
    <name evidence="5" type="ORF">GA0061098_10523</name>
</gene>
<sequence>MDVAAWLHGLGLGHYEQAFRANDIDAEVLVDLTAEDLVGLGVTSIGHRRKLLAAIAALRVGSVPATTPSVEAPAAAGTALPLPGAERRQVTVMFVDLVGSTALSARLDPEEMRKVLRAYQDTVAGEISRYEGHVAKFMGDGVLAYFGWPIAHEDDAERAARAGLAVTRSVVALRSPDGQTLAARIGIATGLVVIGDLVGSGEALERDVIGETPNLAARLQALAEPGQVVIAESTYRLLGRLFDVEDPGRRRLAGFGEPLRVLRVLGQSAAEDRFEALHGMGLVPLVGREQELALLLDRWERVGDGEGQVVLLSGEPGIGKSRLVRALRERLARETARTRRWLCPG</sequence>
<dbReference type="CDD" id="cd07302">
    <property type="entry name" value="CHD"/>
    <property type="match status" value="1"/>
</dbReference>
<dbReference type="GO" id="GO:0004016">
    <property type="term" value="F:adenylate cyclase activity"/>
    <property type="evidence" value="ECO:0007669"/>
    <property type="project" value="UniProtKB-ARBA"/>
</dbReference>
<evidence type="ECO:0000313" key="6">
    <source>
        <dbReference type="Proteomes" id="UP000199184"/>
    </source>
</evidence>
<dbReference type="PANTHER" id="PTHR16305:SF28">
    <property type="entry name" value="GUANYLATE CYCLASE DOMAIN-CONTAINING PROTEIN"/>
    <property type="match status" value="1"/>
</dbReference>
<dbReference type="GO" id="GO:0005524">
    <property type="term" value="F:ATP binding"/>
    <property type="evidence" value="ECO:0007669"/>
    <property type="project" value="UniProtKB-KW"/>
</dbReference>
<feature type="domain" description="Guanylate cyclase" evidence="4">
    <location>
        <begin position="91"/>
        <end position="220"/>
    </location>
</feature>
<dbReference type="GO" id="GO:0009190">
    <property type="term" value="P:cyclic nucleotide biosynthetic process"/>
    <property type="evidence" value="ECO:0007669"/>
    <property type="project" value="InterPro"/>
</dbReference>
<dbReference type="RefSeq" id="WP_245323946.1">
    <property type="nucleotide sequence ID" value="NZ_FMAI01000052.1"/>
</dbReference>
<dbReference type="SMART" id="SM00044">
    <property type="entry name" value="CYCc"/>
    <property type="match status" value="1"/>
</dbReference>
<dbReference type="Pfam" id="PF00536">
    <property type="entry name" value="SAM_1"/>
    <property type="match status" value="1"/>
</dbReference>
<dbReference type="InterPro" id="IPR027417">
    <property type="entry name" value="P-loop_NTPase"/>
</dbReference>
<dbReference type="Pfam" id="PF13191">
    <property type="entry name" value="AAA_16"/>
    <property type="match status" value="1"/>
</dbReference>
<evidence type="ECO:0000259" key="4">
    <source>
        <dbReference type="PROSITE" id="PS50125"/>
    </source>
</evidence>
<dbReference type="Gene3D" id="3.30.70.1230">
    <property type="entry name" value="Nucleotide cyclase"/>
    <property type="match status" value="1"/>
</dbReference>
<name>A0A1C3XTZ2_9BRAD</name>
<dbReference type="PROSITE" id="PS50105">
    <property type="entry name" value="SAM_DOMAIN"/>
    <property type="match status" value="1"/>
</dbReference>
<dbReference type="PANTHER" id="PTHR16305">
    <property type="entry name" value="TESTICULAR SOLUBLE ADENYLYL CYCLASE"/>
    <property type="match status" value="1"/>
</dbReference>
<dbReference type="EMBL" id="FMAI01000052">
    <property type="protein sequence ID" value="SCB55731.1"/>
    <property type="molecule type" value="Genomic_DNA"/>
</dbReference>
<dbReference type="PROSITE" id="PS50125">
    <property type="entry name" value="GUANYLATE_CYCLASE_2"/>
    <property type="match status" value="1"/>
</dbReference>
<keyword evidence="1" id="KW-0547">Nucleotide-binding</keyword>
<proteinExistence type="predicted"/>
<keyword evidence="2" id="KW-0067">ATP-binding</keyword>
<dbReference type="GO" id="GO:0035556">
    <property type="term" value="P:intracellular signal transduction"/>
    <property type="evidence" value="ECO:0007669"/>
    <property type="project" value="InterPro"/>
</dbReference>
<dbReference type="Gene3D" id="3.40.50.300">
    <property type="entry name" value="P-loop containing nucleotide triphosphate hydrolases"/>
    <property type="match status" value="1"/>
</dbReference>
<dbReference type="SUPFAM" id="SSF55073">
    <property type="entry name" value="Nucleotide cyclase"/>
    <property type="match status" value="1"/>
</dbReference>
<keyword evidence="6" id="KW-1185">Reference proteome</keyword>
<evidence type="ECO:0000256" key="1">
    <source>
        <dbReference type="ARBA" id="ARBA00022741"/>
    </source>
</evidence>
<evidence type="ECO:0000313" key="5">
    <source>
        <dbReference type="EMBL" id="SCB55731.1"/>
    </source>
</evidence>
<dbReference type="CDD" id="cd09487">
    <property type="entry name" value="SAM_superfamily"/>
    <property type="match status" value="1"/>
</dbReference>
<dbReference type="AlphaFoldDB" id="A0A1C3XTZ2"/>
<dbReference type="SUPFAM" id="SSF52540">
    <property type="entry name" value="P-loop containing nucleoside triphosphate hydrolases"/>
    <property type="match status" value="1"/>
</dbReference>